<keyword evidence="1" id="KW-1133">Transmembrane helix</keyword>
<sequence>MDLDLLILRCDSAPLDVHSVTSWRVLVLATGPAPCALFILHVAQMLYYLLTCNMNIHFALCGRIGWGKDLGYRCFPRLPQGQAGEYEVDVDVDVVLLPEFAS</sequence>
<accession>Q6IHD9</accession>
<keyword evidence="1" id="KW-0472">Membrane</keyword>
<organism evidence="2">
    <name type="scientific">Drosophila melanogaster</name>
    <name type="common">Fruit fly</name>
    <dbReference type="NCBI Taxonomy" id="7227"/>
    <lineage>
        <taxon>Eukaryota</taxon>
        <taxon>Metazoa</taxon>
        <taxon>Ecdysozoa</taxon>
        <taxon>Arthropoda</taxon>
        <taxon>Hexapoda</taxon>
        <taxon>Insecta</taxon>
        <taxon>Pterygota</taxon>
        <taxon>Neoptera</taxon>
        <taxon>Endopterygota</taxon>
        <taxon>Diptera</taxon>
        <taxon>Brachycera</taxon>
        <taxon>Muscomorpha</taxon>
        <taxon>Ephydroidea</taxon>
        <taxon>Drosophilidae</taxon>
        <taxon>Drosophila</taxon>
        <taxon>Sophophora</taxon>
    </lineage>
</organism>
<dbReference type="AlphaFoldDB" id="Q6IHD9"/>
<gene>
    <name evidence="2" type="ORF">HDC02703</name>
</gene>
<proteinExistence type="predicted"/>
<protein>
    <submittedName>
        <fullName evidence="2">HDC02703</fullName>
    </submittedName>
</protein>
<evidence type="ECO:0000313" key="2">
    <source>
        <dbReference type="EMBL" id="DAA03676.1"/>
    </source>
</evidence>
<reference evidence="2" key="1">
    <citation type="journal article" date="2003" name="Genome Biol.">
        <title>An integrated gene annotation and transcriptional profiling approach towards the full gene content of the Drosophila genome.</title>
        <authorList>
            <person name="Hild M."/>
            <person name="Beckmann B."/>
            <person name="Haas S.A."/>
            <person name="Koch B."/>
            <person name="Solovyev V."/>
            <person name="Busold C."/>
            <person name="Fellenberg K."/>
            <person name="Boutros M."/>
            <person name="Vingron M."/>
            <person name="Sauer F."/>
            <person name="Hoheisel J.D."/>
            <person name="Paro R."/>
        </authorList>
    </citation>
    <scope>NUCLEOTIDE SEQUENCE</scope>
</reference>
<feature type="transmembrane region" description="Helical" evidence="1">
    <location>
        <begin position="25"/>
        <end position="50"/>
    </location>
</feature>
<evidence type="ECO:0000256" key="1">
    <source>
        <dbReference type="SAM" id="Phobius"/>
    </source>
</evidence>
<dbReference type="EMBL" id="BK003477">
    <property type="protein sequence ID" value="DAA03676.1"/>
    <property type="molecule type" value="Genomic_DNA"/>
</dbReference>
<keyword evidence="1" id="KW-0812">Transmembrane</keyword>
<name>Q6IHD9_DROME</name>